<dbReference type="PANTHER" id="PTHR38456:SF1">
    <property type="entry name" value="CYCLIC DI-AMP RECEPTOR A"/>
    <property type="match status" value="1"/>
</dbReference>
<dbReference type="Gene3D" id="3.30.70.120">
    <property type="match status" value="1"/>
</dbReference>
<comment type="caution">
    <text evidence="1">The sequence shown here is derived from an EMBL/GenBank/DDBJ whole genome shotgun (WGS) entry which is preliminary data.</text>
</comment>
<dbReference type="EMBL" id="JACRSQ010000002">
    <property type="protein sequence ID" value="MBC8542249.1"/>
    <property type="molecule type" value="Genomic_DNA"/>
</dbReference>
<organism evidence="1 2">
    <name type="scientific">Bianquea renquensis</name>
    <dbReference type="NCBI Taxonomy" id="2763661"/>
    <lineage>
        <taxon>Bacteria</taxon>
        <taxon>Bacillati</taxon>
        <taxon>Bacillota</taxon>
        <taxon>Clostridia</taxon>
        <taxon>Eubacteriales</taxon>
        <taxon>Bianqueaceae</taxon>
        <taxon>Bianquea</taxon>
    </lineage>
</organism>
<accession>A0A926DS18</accession>
<dbReference type="InterPro" id="IPR015867">
    <property type="entry name" value="N-reg_PII/ATP_PRibTrfase_C"/>
</dbReference>
<dbReference type="InterPro" id="IPR010375">
    <property type="entry name" value="CdAMP_rec"/>
</dbReference>
<evidence type="ECO:0000313" key="1">
    <source>
        <dbReference type="EMBL" id="MBC8542249.1"/>
    </source>
</evidence>
<dbReference type="PANTHER" id="PTHR38456">
    <property type="entry name" value="CYCLIC DI-AMP RECEPTOR A"/>
    <property type="match status" value="1"/>
</dbReference>
<keyword evidence="1" id="KW-0675">Receptor</keyword>
<dbReference type="InterPro" id="IPR011322">
    <property type="entry name" value="N-reg_PII-like_a/b"/>
</dbReference>
<proteinExistence type="predicted"/>
<keyword evidence="2" id="KW-1185">Reference proteome</keyword>
<dbReference type="Pfam" id="PF06153">
    <property type="entry name" value="CdAMP_rec"/>
    <property type="match status" value="1"/>
</dbReference>
<name>A0A926DS18_9FIRM</name>
<evidence type="ECO:0000313" key="2">
    <source>
        <dbReference type="Proteomes" id="UP000657006"/>
    </source>
</evidence>
<dbReference type="RefSeq" id="WP_177719096.1">
    <property type="nucleotide sequence ID" value="NZ_JACRSQ010000002.1"/>
</dbReference>
<reference evidence="1" key="1">
    <citation type="submission" date="2020-08" db="EMBL/GenBank/DDBJ databases">
        <title>Genome public.</title>
        <authorList>
            <person name="Liu C."/>
            <person name="Sun Q."/>
        </authorList>
    </citation>
    <scope>NUCLEOTIDE SEQUENCE</scope>
    <source>
        <strain evidence="1">NSJ-32</strain>
    </source>
</reference>
<protein>
    <submittedName>
        <fullName evidence="1">Cyclic-di-AMP receptor</fullName>
    </submittedName>
</protein>
<sequence>MKLVLAIIHDEDAHKLMTALNKSNFQVTKLASTGGFLRVGNTTMLVGVEEDKLDQVLKIINDKCQTKKQMTVANQPYTTTPEGYIPYPIEVTAGGATVFVVDIEQFHKF</sequence>
<dbReference type="Proteomes" id="UP000657006">
    <property type="component" value="Unassembled WGS sequence"/>
</dbReference>
<dbReference type="SUPFAM" id="SSF54913">
    <property type="entry name" value="GlnB-like"/>
    <property type="match status" value="1"/>
</dbReference>
<gene>
    <name evidence="1" type="ORF">H8730_01610</name>
</gene>
<dbReference type="AlphaFoldDB" id="A0A926DS18"/>